<dbReference type="Proteomes" id="UP001459277">
    <property type="component" value="Unassembled WGS sequence"/>
</dbReference>
<proteinExistence type="inferred from homology"/>
<dbReference type="Gene3D" id="1.10.600.10">
    <property type="entry name" value="Farnesyl Diphosphate Synthase"/>
    <property type="match status" value="1"/>
</dbReference>
<evidence type="ECO:0000256" key="1">
    <source>
        <dbReference type="ARBA" id="ARBA00001946"/>
    </source>
</evidence>
<keyword evidence="6" id="KW-1185">Reference proteome</keyword>
<evidence type="ECO:0000256" key="3">
    <source>
        <dbReference type="ARBA" id="ARBA00022723"/>
    </source>
</evidence>
<dbReference type="PANTHER" id="PTHR43281:SF24">
    <property type="entry name" value="OS07G0580900 PROTEIN"/>
    <property type="match status" value="1"/>
</dbReference>
<dbReference type="GO" id="GO:0004311">
    <property type="term" value="F:geranylgeranyl diphosphate synthase activity"/>
    <property type="evidence" value="ECO:0007669"/>
    <property type="project" value="TreeGrafter"/>
</dbReference>
<keyword evidence="3" id="KW-0479">Metal-binding</keyword>
<dbReference type="InterPro" id="IPR000092">
    <property type="entry name" value="Polyprenyl_synt"/>
</dbReference>
<dbReference type="EMBL" id="JAZDWU010000008">
    <property type="protein sequence ID" value="KAK9994140.1"/>
    <property type="molecule type" value="Genomic_DNA"/>
</dbReference>
<comment type="caution">
    <text evidence="5">The sequence shown here is derived from an EMBL/GenBank/DDBJ whole genome shotgun (WGS) entry which is preliminary data.</text>
</comment>
<evidence type="ECO:0000313" key="5">
    <source>
        <dbReference type="EMBL" id="KAK9994140.1"/>
    </source>
</evidence>
<protein>
    <recommendedName>
        <fullName evidence="7">Geranylgeranyl pyrophosphate synthase</fullName>
    </recommendedName>
</protein>
<dbReference type="AlphaFoldDB" id="A0AAW2CCP6"/>
<dbReference type="CDD" id="cd00867">
    <property type="entry name" value="Trans_IPPS"/>
    <property type="match status" value="1"/>
</dbReference>
<dbReference type="GO" id="GO:0046872">
    <property type="term" value="F:metal ion binding"/>
    <property type="evidence" value="ECO:0007669"/>
    <property type="project" value="UniProtKB-KW"/>
</dbReference>
<reference evidence="5 6" key="1">
    <citation type="submission" date="2024-01" db="EMBL/GenBank/DDBJ databases">
        <title>A telomere-to-telomere, gap-free genome of sweet tea (Lithocarpus litseifolius).</title>
        <authorList>
            <person name="Zhou J."/>
        </authorList>
    </citation>
    <scope>NUCLEOTIDE SEQUENCE [LARGE SCALE GENOMIC DNA]</scope>
    <source>
        <strain evidence="5">Zhou-2022a</strain>
        <tissue evidence="5">Leaf</tissue>
    </source>
</reference>
<dbReference type="GO" id="GO:0005737">
    <property type="term" value="C:cytoplasm"/>
    <property type="evidence" value="ECO:0007669"/>
    <property type="project" value="UniProtKB-ARBA"/>
</dbReference>
<feature type="non-terminal residue" evidence="5">
    <location>
        <position position="1"/>
    </location>
</feature>
<dbReference type="PROSITE" id="PS00444">
    <property type="entry name" value="POLYPRENYL_SYNTHASE_2"/>
    <property type="match status" value="1"/>
</dbReference>
<keyword evidence="4" id="KW-0460">Magnesium</keyword>
<organism evidence="5 6">
    <name type="scientific">Lithocarpus litseifolius</name>
    <dbReference type="NCBI Taxonomy" id="425828"/>
    <lineage>
        <taxon>Eukaryota</taxon>
        <taxon>Viridiplantae</taxon>
        <taxon>Streptophyta</taxon>
        <taxon>Embryophyta</taxon>
        <taxon>Tracheophyta</taxon>
        <taxon>Spermatophyta</taxon>
        <taxon>Magnoliopsida</taxon>
        <taxon>eudicotyledons</taxon>
        <taxon>Gunneridae</taxon>
        <taxon>Pentapetalae</taxon>
        <taxon>rosids</taxon>
        <taxon>fabids</taxon>
        <taxon>Fagales</taxon>
        <taxon>Fagaceae</taxon>
        <taxon>Lithocarpus</taxon>
    </lineage>
</organism>
<dbReference type="InterPro" id="IPR008949">
    <property type="entry name" value="Isoprenoid_synthase_dom_sf"/>
</dbReference>
<evidence type="ECO:0000313" key="6">
    <source>
        <dbReference type="Proteomes" id="UP001459277"/>
    </source>
</evidence>
<accession>A0AAW2CCP6</accession>
<dbReference type="GO" id="GO:0008299">
    <property type="term" value="P:isoprenoid biosynthetic process"/>
    <property type="evidence" value="ECO:0007669"/>
    <property type="project" value="InterPro"/>
</dbReference>
<comment type="similarity">
    <text evidence="2">Belongs to the FPP/GGPP synthase family.</text>
</comment>
<sequence length="142" mass="15373">VEAEVAVLAGNVLLAFTFEHIAVSMVDVLLARVIRAVGELARSIRTEGLVVGQVVDICSKRLSDVGLEHLEFIPLHKTAALLEAVVVSGAILEGGSYEEVEMLRNFARYVGLLYQVVDDILDVTKSSQELGKIARKDLGGVW</sequence>
<dbReference type="Pfam" id="PF00348">
    <property type="entry name" value="polyprenyl_synt"/>
    <property type="match status" value="1"/>
</dbReference>
<name>A0AAW2CCP6_9ROSI</name>
<evidence type="ECO:0008006" key="7">
    <source>
        <dbReference type="Google" id="ProtNLM"/>
    </source>
</evidence>
<dbReference type="InterPro" id="IPR033749">
    <property type="entry name" value="Polyprenyl_synt_CS"/>
</dbReference>
<gene>
    <name evidence="5" type="ORF">SO802_023843</name>
</gene>
<evidence type="ECO:0000256" key="4">
    <source>
        <dbReference type="ARBA" id="ARBA00022842"/>
    </source>
</evidence>
<comment type="cofactor">
    <cofactor evidence="1">
        <name>Mg(2+)</name>
        <dbReference type="ChEBI" id="CHEBI:18420"/>
    </cofactor>
</comment>
<evidence type="ECO:0000256" key="2">
    <source>
        <dbReference type="ARBA" id="ARBA00006706"/>
    </source>
</evidence>
<dbReference type="SUPFAM" id="SSF48576">
    <property type="entry name" value="Terpenoid synthases"/>
    <property type="match status" value="1"/>
</dbReference>
<dbReference type="PANTHER" id="PTHR43281">
    <property type="entry name" value="FARNESYL DIPHOSPHATE SYNTHASE"/>
    <property type="match status" value="1"/>
</dbReference>